<dbReference type="Proteomes" id="UP000499080">
    <property type="component" value="Unassembled WGS sequence"/>
</dbReference>
<gene>
    <name evidence="1" type="ORF">AVEN_106700_1</name>
</gene>
<evidence type="ECO:0000313" key="1">
    <source>
        <dbReference type="EMBL" id="GBM34455.1"/>
    </source>
</evidence>
<keyword evidence="2" id="KW-1185">Reference proteome</keyword>
<dbReference type="AlphaFoldDB" id="A0A4Y2F304"/>
<sequence>MRLSLAGNSIPQRDVTLARHVIRCRSSLGDSRSPHDAMRQLGTTLAAVIRCRNSLGDSLFTTYSSMPQLRDVTLARRDSMRNSLGVSSPPDSMPQLGM</sequence>
<dbReference type="EMBL" id="BGPR01000761">
    <property type="protein sequence ID" value="GBM34455.1"/>
    <property type="molecule type" value="Genomic_DNA"/>
</dbReference>
<protein>
    <submittedName>
        <fullName evidence="1">Uncharacterized protein</fullName>
    </submittedName>
</protein>
<organism evidence="1 2">
    <name type="scientific">Araneus ventricosus</name>
    <name type="common">Orbweaver spider</name>
    <name type="synonym">Epeira ventricosa</name>
    <dbReference type="NCBI Taxonomy" id="182803"/>
    <lineage>
        <taxon>Eukaryota</taxon>
        <taxon>Metazoa</taxon>
        <taxon>Ecdysozoa</taxon>
        <taxon>Arthropoda</taxon>
        <taxon>Chelicerata</taxon>
        <taxon>Arachnida</taxon>
        <taxon>Araneae</taxon>
        <taxon>Araneomorphae</taxon>
        <taxon>Entelegynae</taxon>
        <taxon>Araneoidea</taxon>
        <taxon>Araneidae</taxon>
        <taxon>Araneus</taxon>
    </lineage>
</organism>
<name>A0A4Y2F304_ARAVE</name>
<evidence type="ECO:0000313" key="2">
    <source>
        <dbReference type="Proteomes" id="UP000499080"/>
    </source>
</evidence>
<reference evidence="1 2" key="1">
    <citation type="journal article" date="2019" name="Sci. Rep.">
        <title>Orb-weaving spider Araneus ventricosus genome elucidates the spidroin gene catalogue.</title>
        <authorList>
            <person name="Kono N."/>
            <person name="Nakamura H."/>
            <person name="Ohtoshi R."/>
            <person name="Moran D.A.P."/>
            <person name="Shinohara A."/>
            <person name="Yoshida Y."/>
            <person name="Fujiwara M."/>
            <person name="Mori M."/>
            <person name="Tomita M."/>
            <person name="Arakawa K."/>
        </authorList>
    </citation>
    <scope>NUCLEOTIDE SEQUENCE [LARGE SCALE GENOMIC DNA]</scope>
</reference>
<proteinExistence type="predicted"/>
<accession>A0A4Y2F304</accession>
<comment type="caution">
    <text evidence="1">The sequence shown here is derived from an EMBL/GenBank/DDBJ whole genome shotgun (WGS) entry which is preliminary data.</text>
</comment>